<protein>
    <recommendedName>
        <fullName evidence="22">Histone-lysine N-methyltransferase</fullName>
    </recommendedName>
</protein>
<dbReference type="Pfam" id="PF00856">
    <property type="entry name" value="SET"/>
    <property type="match status" value="1"/>
</dbReference>
<feature type="region of interest" description="Disordered" evidence="16">
    <location>
        <begin position="912"/>
        <end position="1049"/>
    </location>
</feature>
<dbReference type="InterPro" id="IPR016177">
    <property type="entry name" value="DNA-bd_dom_sf"/>
</dbReference>
<keyword evidence="5" id="KW-0489">Methyltransferase</keyword>
<feature type="region of interest" description="Disordered" evidence="16">
    <location>
        <begin position="185"/>
        <end position="212"/>
    </location>
</feature>
<dbReference type="InterPro" id="IPR007728">
    <property type="entry name" value="Pre-SET_dom"/>
</dbReference>
<keyword evidence="13" id="KW-0804">Transcription</keyword>
<dbReference type="CDD" id="cd21181">
    <property type="entry name" value="Tudor_SETDB1_rpt2"/>
    <property type="match status" value="1"/>
</dbReference>
<dbReference type="InterPro" id="IPR041292">
    <property type="entry name" value="Tudor_4"/>
</dbReference>
<accession>A0A267H637</accession>
<feature type="non-terminal residue" evidence="20">
    <location>
        <position position="1"/>
    </location>
</feature>
<keyword evidence="6" id="KW-0808">Transferase</keyword>
<evidence type="ECO:0000256" key="2">
    <source>
        <dbReference type="ARBA" id="ARBA00004286"/>
    </source>
</evidence>
<keyword evidence="14" id="KW-0539">Nucleus</keyword>
<feature type="domain" description="MBD" evidence="19">
    <location>
        <begin position="629"/>
        <end position="701"/>
    </location>
</feature>
<evidence type="ECO:0000256" key="8">
    <source>
        <dbReference type="ARBA" id="ARBA00022723"/>
    </source>
</evidence>
<evidence type="ECO:0000256" key="3">
    <source>
        <dbReference type="ARBA" id="ARBA00022454"/>
    </source>
</evidence>
<organism evidence="20 21">
    <name type="scientific">Macrostomum lignano</name>
    <dbReference type="NCBI Taxonomy" id="282301"/>
    <lineage>
        <taxon>Eukaryota</taxon>
        <taxon>Metazoa</taxon>
        <taxon>Spiralia</taxon>
        <taxon>Lophotrochozoa</taxon>
        <taxon>Platyhelminthes</taxon>
        <taxon>Rhabditophora</taxon>
        <taxon>Macrostomorpha</taxon>
        <taxon>Macrostomida</taxon>
        <taxon>Macrostomidae</taxon>
        <taxon>Macrostomum</taxon>
    </lineage>
</organism>
<evidence type="ECO:0000256" key="15">
    <source>
        <dbReference type="SAM" id="Coils"/>
    </source>
</evidence>
<evidence type="ECO:0000313" key="21">
    <source>
        <dbReference type="Proteomes" id="UP000215902"/>
    </source>
</evidence>
<feature type="compositionally biased region" description="Basic residues" evidence="16">
    <location>
        <begin position="533"/>
        <end position="543"/>
    </location>
</feature>
<reference evidence="20 21" key="1">
    <citation type="submission" date="2017-06" db="EMBL/GenBank/DDBJ databases">
        <title>A platform for efficient transgenesis in Macrostomum lignano, a flatworm model organism for stem cell research.</title>
        <authorList>
            <person name="Berezikov E."/>
        </authorList>
    </citation>
    <scope>NUCLEOTIDE SEQUENCE [LARGE SCALE GENOMIC DNA]</scope>
    <source>
        <strain evidence="20">DV1</strain>
        <tissue evidence="20">Whole organism</tissue>
    </source>
</reference>
<dbReference type="PROSITE" id="PS50982">
    <property type="entry name" value="MBD"/>
    <property type="match status" value="1"/>
</dbReference>
<evidence type="ECO:0008006" key="22">
    <source>
        <dbReference type="Google" id="ProtNLM"/>
    </source>
</evidence>
<dbReference type="CDD" id="cd10517">
    <property type="entry name" value="SET_SETDB1"/>
    <property type="match status" value="1"/>
</dbReference>
<dbReference type="Pfam" id="PF01429">
    <property type="entry name" value="MBD"/>
    <property type="match status" value="1"/>
</dbReference>
<dbReference type="Gene3D" id="2.170.270.10">
    <property type="entry name" value="SET domain"/>
    <property type="match status" value="2"/>
</dbReference>
<evidence type="ECO:0000256" key="11">
    <source>
        <dbReference type="ARBA" id="ARBA00022853"/>
    </source>
</evidence>
<sequence>SQMHAWKTLPAMPPGWESRIDAIRRLSVSVLVSCLAEILRANHSVTGRLGTRRLWDMHMAALEEYVPRQMLARTALEYLRLTEPLVYRAVLPEFEINGKVVEVLVHKFLFQIVNIETAFHNALGSDANWSEVVNRIGSLEKTKQKLEETVRHQEKVLDRLEKRSRDQQIAWYGRVVYPASALACSSQDTDADEPNESDNRNDTQTAAAADGSSAMARKSLIMEAATAPPQSQQQQAASVLVLPSAAGQPGSQQAAANVGKYRLVHPEELVSVAVVAQQNQPVFALFDRELWRQAVIADVLEPAAGTGGTVLYRVSFAKTTKQLKPSQVALSETAETRLEQYPVGARVVSSYTDDRGLVFYYSAIVAEPPGERNSRRYLLFFDDGYAQYVPPSDVRRVLQQTPQNWREVAEDSQDFVRAYLDRFPNRTMLRLRPGLTIRVELRGEWLTAVVERVDASLVQVRFPTRSGRLEWLYRGSTRLEDLYKAMVARERAAELAAAAAAESASEQNQNQQQQQPTPIRQAFARKSSMGGIRRQHKHQHQQHQKQSATLTNADPDAAAAAAAAAEEDACYEEARAGVMVASIDSESLGQLRPFPHQHGVDCGVNCLNSGGGSVGGDSSEQNRLASTELVDRNPLDVPLLLGWHRFVVKLGGPGRVRRRELIEYAAPCGRRIRNPVELDRILSQTSSRLHPLNFCFDPLIRVATEFQATGARRQLADLSYGKERIPVPAVNCLDADEPPFIDYTPQRMPLLNVCTNEADKGFLVCCDCTDGCRDRTKCACLRLTAEASATVTGRTDSRPAYENGRLVRALIGGVYECNSGCSCRQWQCRNRLVQRGLHSRLQIFKTSRKGWGLRPLHDLPKGAFVCVYAGELYSEELAVQYCDQFGDEYQADLDHLEVMEQEKFGYEAQAIEPHQQQQKQKSWLRKSQSQSSLTNDNGDNEDPDEEPTAEAGEPEEAETTEEEEIDNDDANDEDYCGDSRRKRRLLNKKSANTTASAATNSSTAGASANLKRSRLDDEAIGAAESGSSTVPKAGSGCCSQQNAQDHCSMHDDEDAGAIAATAAAAESPCSQPLSSIANADQMDEAEDDDVLEAGGPAACLRALLGEAQPYIMDAKRIGNLGRYLNHSCAPNVIVQNVFVNTHDPRFPEIAFFTCKRVRAGEELCWDYNYQVGSVPGKTLRCFCRARDCRGRLL</sequence>
<dbReference type="GO" id="GO:0010629">
    <property type="term" value="P:negative regulation of gene expression"/>
    <property type="evidence" value="ECO:0007669"/>
    <property type="project" value="TreeGrafter"/>
</dbReference>
<dbReference type="InterPro" id="IPR051516">
    <property type="entry name" value="SETDB_methyltransferase"/>
</dbReference>
<gene>
    <name evidence="20" type="ORF">BOX15_Mlig017640g1</name>
</gene>
<dbReference type="GO" id="GO:0070828">
    <property type="term" value="P:heterochromatin organization"/>
    <property type="evidence" value="ECO:0007669"/>
    <property type="project" value="TreeGrafter"/>
</dbReference>
<feature type="region of interest" description="Disordered" evidence="16">
    <location>
        <begin position="500"/>
        <end position="519"/>
    </location>
</feature>
<keyword evidence="4" id="KW-0678">Repressor</keyword>
<evidence type="ECO:0000256" key="4">
    <source>
        <dbReference type="ARBA" id="ARBA00022491"/>
    </source>
</evidence>
<evidence type="ECO:0000256" key="10">
    <source>
        <dbReference type="ARBA" id="ARBA00022833"/>
    </source>
</evidence>
<dbReference type="STRING" id="282301.A0A267H637"/>
<dbReference type="InterPro" id="IPR001214">
    <property type="entry name" value="SET_dom"/>
</dbReference>
<dbReference type="PANTHER" id="PTHR46024:SF1">
    <property type="entry name" value="HISTONE-LYSINE N-METHYLTRANSFERASE EGGLESS"/>
    <property type="match status" value="1"/>
</dbReference>
<keyword evidence="10" id="KW-0862">Zinc</keyword>
<dbReference type="InterPro" id="IPR046341">
    <property type="entry name" value="SET_dom_sf"/>
</dbReference>
<evidence type="ECO:0000313" key="20">
    <source>
        <dbReference type="EMBL" id="PAA93144.1"/>
    </source>
</evidence>
<dbReference type="SMART" id="SM00468">
    <property type="entry name" value="PreSET"/>
    <property type="match status" value="1"/>
</dbReference>
<dbReference type="OrthoDB" id="5792673at2759"/>
<evidence type="ECO:0000256" key="1">
    <source>
        <dbReference type="ARBA" id="ARBA00004123"/>
    </source>
</evidence>
<dbReference type="PROSITE" id="PS50280">
    <property type="entry name" value="SET"/>
    <property type="match status" value="1"/>
</dbReference>
<evidence type="ECO:0000259" key="18">
    <source>
        <dbReference type="PROSITE" id="PS50867"/>
    </source>
</evidence>
<keyword evidence="12" id="KW-0805">Transcription regulation</keyword>
<dbReference type="SMART" id="SM00333">
    <property type="entry name" value="TUDOR"/>
    <property type="match status" value="2"/>
</dbReference>
<dbReference type="InterPro" id="IPR001739">
    <property type="entry name" value="Methyl_CpG_DNA-bd"/>
</dbReference>
<dbReference type="InterPro" id="IPR002999">
    <property type="entry name" value="Tudor"/>
</dbReference>
<dbReference type="GO" id="GO:0005694">
    <property type="term" value="C:chromosome"/>
    <property type="evidence" value="ECO:0007669"/>
    <property type="project" value="UniProtKB-SubCell"/>
</dbReference>
<dbReference type="GO" id="GO:0008270">
    <property type="term" value="F:zinc ion binding"/>
    <property type="evidence" value="ECO:0007669"/>
    <property type="project" value="InterPro"/>
</dbReference>
<feature type="compositionally biased region" description="Polar residues" evidence="16">
    <location>
        <begin position="914"/>
        <end position="934"/>
    </location>
</feature>
<dbReference type="GO" id="GO:0003677">
    <property type="term" value="F:DNA binding"/>
    <property type="evidence" value="ECO:0007669"/>
    <property type="project" value="InterPro"/>
</dbReference>
<keyword evidence="9" id="KW-0677">Repeat</keyword>
<proteinExistence type="predicted"/>
<keyword evidence="21" id="KW-1185">Reference proteome</keyword>
<dbReference type="SUPFAM" id="SSF54171">
    <property type="entry name" value="DNA-binding domain"/>
    <property type="match status" value="1"/>
</dbReference>
<dbReference type="InterPro" id="IPR041291">
    <property type="entry name" value="TUDOR_5"/>
</dbReference>
<feature type="coiled-coil region" evidence="15">
    <location>
        <begin position="136"/>
        <end position="163"/>
    </location>
</feature>
<dbReference type="SUPFAM" id="SSF82199">
    <property type="entry name" value="SET domain"/>
    <property type="match status" value="1"/>
</dbReference>
<keyword evidence="15" id="KW-0175">Coiled coil</keyword>
<evidence type="ECO:0000259" key="19">
    <source>
        <dbReference type="PROSITE" id="PS50982"/>
    </source>
</evidence>
<feature type="domain" description="Pre-SET" evidence="18">
    <location>
        <begin position="764"/>
        <end position="836"/>
    </location>
</feature>
<keyword evidence="3" id="KW-0158">Chromosome</keyword>
<dbReference type="Proteomes" id="UP000215902">
    <property type="component" value="Unassembled WGS sequence"/>
</dbReference>
<dbReference type="GO" id="GO:0032259">
    <property type="term" value="P:methylation"/>
    <property type="evidence" value="ECO:0007669"/>
    <property type="project" value="UniProtKB-KW"/>
</dbReference>
<dbReference type="EMBL" id="NIVC01000032">
    <property type="protein sequence ID" value="PAA93144.1"/>
    <property type="molecule type" value="Genomic_DNA"/>
</dbReference>
<evidence type="ECO:0000256" key="12">
    <source>
        <dbReference type="ARBA" id="ARBA00023015"/>
    </source>
</evidence>
<feature type="region of interest" description="Disordered" evidence="16">
    <location>
        <begin position="526"/>
        <end position="549"/>
    </location>
</feature>
<dbReference type="GO" id="GO:0005634">
    <property type="term" value="C:nucleus"/>
    <property type="evidence" value="ECO:0007669"/>
    <property type="project" value="UniProtKB-SubCell"/>
</dbReference>
<evidence type="ECO:0000256" key="7">
    <source>
        <dbReference type="ARBA" id="ARBA00022691"/>
    </source>
</evidence>
<evidence type="ECO:0000259" key="17">
    <source>
        <dbReference type="PROSITE" id="PS50280"/>
    </source>
</evidence>
<evidence type="ECO:0000256" key="5">
    <source>
        <dbReference type="ARBA" id="ARBA00022603"/>
    </source>
</evidence>
<keyword evidence="11" id="KW-0156">Chromatin regulator</keyword>
<dbReference type="PROSITE" id="PS50867">
    <property type="entry name" value="PRE_SET"/>
    <property type="match status" value="1"/>
</dbReference>
<dbReference type="Pfam" id="PF18359">
    <property type="entry name" value="Tudor_5"/>
    <property type="match status" value="1"/>
</dbReference>
<feature type="domain" description="SET" evidence="17">
    <location>
        <begin position="839"/>
        <end position="1168"/>
    </location>
</feature>
<evidence type="ECO:0000256" key="6">
    <source>
        <dbReference type="ARBA" id="ARBA00022679"/>
    </source>
</evidence>
<dbReference type="SMART" id="SM00391">
    <property type="entry name" value="MBD"/>
    <property type="match status" value="1"/>
</dbReference>
<evidence type="ECO:0000256" key="9">
    <source>
        <dbReference type="ARBA" id="ARBA00022737"/>
    </source>
</evidence>
<evidence type="ECO:0000256" key="13">
    <source>
        <dbReference type="ARBA" id="ARBA00023163"/>
    </source>
</evidence>
<dbReference type="SMART" id="SM00317">
    <property type="entry name" value="SET"/>
    <property type="match status" value="1"/>
</dbReference>
<dbReference type="AlphaFoldDB" id="A0A267H637"/>
<dbReference type="CDD" id="cd20382">
    <property type="entry name" value="Tudor_SETDB1_rpt1"/>
    <property type="match status" value="1"/>
</dbReference>
<comment type="subcellular location">
    <subcellularLocation>
        <location evidence="2">Chromosome</location>
    </subcellularLocation>
    <subcellularLocation>
        <location evidence="1">Nucleus</location>
    </subcellularLocation>
</comment>
<comment type="caution">
    <text evidence="20">The sequence shown here is derived from an EMBL/GenBank/DDBJ whole genome shotgun (WGS) entry which is preliminary data.</text>
</comment>
<keyword evidence="8" id="KW-0479">Metal-binding</keyword>
<evidence type="ECO:0000256" key="16">
    <source>
        <dbReference type="SAM" id="MobiDB-lite"/>
    </source>
</evidence>
<dbReference type="Gene3D" id="2.30.30.140">
    <property type="match status" value="2"/>
</dbReference>
<feature type="compositionally biased region" description="Acidic residues" evidence="16">
    <location>
        <begin position="938"/>
        <end position="976"/>
    </location>
</feature>
<keyword evidence="7" id="KW-0949">S-adenosyl-L-methionine</keyword>
<name>A0A267H637_9PLAT</name>
<dbReference type="PANTHER" id="PTHR46024">
    <property type="entry name" value="HISTONE-LYSINE N-METHYLTRANSFERASE EGGLESS"/>
    <property type="match status" value="1"/>
</dbReference>
<dbReference type="Pfam" id="PF18358">
    <property type="entry name" value="Tudor_4"/>
    <property type="match status" value="1"/>
</dbReference>
<dbReference type="Pfam" id="PF05033">
    <property type="entry name" value="Pre-SET"/>
    <property type="match status" value="1"/>
</dbReference>
<evidence type="ECO:0000256" key="14">
    <source>
        <dbReference type="ARBA" id="ARBA00023242"/>
    </source>
</evidence>
<dbReference type="GO" id="GO:0046974">
    <property type="term" value="F:histone H3K9 methyltransferase activity"/>
    <property type="evidence" value="ECO:0007669"/>
    <property type="project" value="TreeGrafter"/>
</dbReference>
<feature type="compositionally biased region" description="Low complexity" evidence="16">
    <location>
        <begin position="500"/>
        <end position="515"/>
    </location>
</feature>
<feature type="compositionally biased region" description="Low complexity" evidence="16">
    <location>
        <begin position="988"/>
        <end position="1009"/>
    </location>
</feature>